<comment type="caution">
    <text evidence="10">The sequence shown here is derived from an EMBL/GenBank/DDBJ whole genome shotgun (WGS) entry which is preliminary data.</text>
</comment>
<evidence type="ECO:0000259" key="9">
    <source>
        <dbReference type="PROSITE" id="PS51718"/>
    </source>
</evidence>
<dbReference type="OrthoDB" id="5061070at2759"/>
<keyword evidence="11" id="KW-1185">Reference proteome</keyword>
<organism evidence="10 11">
    <name type="scientific">Thelohanellus kitauei</name>
    <name type="common">Myxosporean</name>
    <dbReference type="NCBI Taxonomy" id="669202"/>
    <lineage>
        <taxon>Eukaryota</taxon>
        <taxon>Metazoa</taxon>
        <taxon>Cnidaria</taxon>
        <taxon>Myxozoa</taxon>
        <taxon>Myxosporea</taxon>
        <taxon>Bivalvulida</taxon>
        <taxon>Platysporina</taxon>
        <taxon>Myxobolidae</taxon>
        <taxon>Thelohanellus</taxon>
    </lineage>
</organism>
<feature type="domain" description="Dynamin-type G" evidence="9">
    <location>
        <begin position="23"/>
        <end position="290"/>
    </location>
</feature>
<dbReference type="EMBL" id="JWZT01004076">
    <property type="protein sequence ID" value="KII64846.1"/>
    <property type="molecule type" value="Genomic_DNA"/>
</dbReference>
<dbReference type="SUPFAM" id="SSF52540">
    <property type="entry name" value="P-loop containing nucleoside triphosphate hydrolases"/>
    <property type="match status" value="1"/>
</dbReference>
<dbReference type="PROSITE" id="PS51718">
    <property type="entry name" value="G_DYNAMIN_2"/>
    <property type="match status" value="1"/>
</dbReference>
<dbReference type="GO" id="GO:0008017">
    <property type="term" value="F:microtubule binding"/>
    <property type="evidence" value="ECO:0007669"/>
    <property type="project" value="TreeGrafter"/>
</dbReference>
<evidence type="ECO:0000256" key="5">
    <source>
        <dbReference type="ARBA" id="ARBA00022801"/>
    </source>
</evidence>
<evidence type="ECO:0000313" key="10">
    <source>
        <dbReference type="EMBL" id="KII64846.1"/>
    </source>
</evidence>
<dbReference type="OMA" id="SNNLCRQ"/>
<sequence length="330" mass="36779">MEKLIKVVNKLQDAFATVNMACPFDLPQIAVVGEQSSGKSSVLEKLVGRDFLPRGSGIVTRRPLVLQLVNRAGPEYGVFFHNKGRKYTNFDEIRKEIEHETDRVTGKNKNISPLPINLRIYSPHVLTLTLIDLPGVTNVAVGDQPADIGVQIREMVKQAISNPNCLILAVIPAVTDIANSEALKLSQEVDPNRMRTIGVVTKIDMMGEGTNCLDILRNKVYPLARGFVGVVNRSQRDIVQKKDMSTAKNEELNFFNAHPVYRVLGNRVGTDFLQKSLSEQLAVHIRNTLPRLKENIMEQLAVIKEKIKENPALYLDSDLTNSSPHKVVIL</sequence>
<dbReference type="InterPro" id="IPR019762">
    <property type="entry name" value="Dynamin_GTPase_CS"/>
</dbReference>
<dbReference type="EC" id="3.6.5.5" evidence="1"/>
<keyword evidence="3" id="KW-0493">Microtubule</keyword>
<proteinExistence type="inferred from homology"/>
<dbReference type="GO" id="GO:0006897">
    <property type="term" value="P:endocytosis"/>
    <property type="evidence" value="ECO:0007669"/>
    <property type="project" value="UniProtKB-KW"/>
</dbReference>
<dbReference type="Gene3D" id="3.40.50.300">
    <property type="entry name" value="P-loop containing nucleotide triphosphate hydrolases"/>
    <property type="match status" value="1"/>
</dbReference>
<reference evidence="10 11" key="1">
    <citation type="journal article" date="2014" name="Genome Biol. Evol.">
        <title>The genome of the myxosporean Thelohanellus kitauei shows adaptations to nutrient acquisition within its fish host.</title>
        <authorList>
            <person name="Yang Y."/>
            <person name="Xiong J."/>
            <person name="Zhou Z."/>
            <person name="Huo F."/>
            <person name="Miao W."/>
            <person name="Ran C."/>
            <person name="Liu Y."/>
            <person name="Zhang J."/>
            <person name="Feng J."/>
            <person name="Wang M."/>
            <person name="Wang M."/>
            <person name="Wang L."/>
            <person name="Yao B."/>
        </authorList>
    </citation>
    <scope>NUCLEOTIDE SEQUENCE [LARGE SCALE GENOMIC DNA]</scope>
    <source>
        <strain evidence="10">Wuqing</strain>
    </source>
</reference>
<evidence type="ECO:0000256" key="7">
    <source>
        <dbReference type="ARBA" id="ARBA00023175"/>
    </source>
</evidence>
<dbReference type="GO" id="GO:0003924">
    <property type="term" value="F:GTPase activity"/>
    <property type="evidence" value="ECO:0007669"/>
    <property type="project" value="InterPro"/>
</dbReference>
<dbReference type="Pfam" id="PF01031">
    <property type="entry name" value="Dynamin_M"/>
    <property type="match status" value="1"/>
</dbReference>
<evidence type="ECO:0000256" key="8">
    <source>
        <dbReference type="RuleBase" id="RU003932"/>
    </source>
</evidence>
<gene>
    <name evidence="10" type="ORF">RF11_09255</name>
</gene>
<evidence type="ECO:0000256" key="4">
    <source>
        <dbReference type="ARBA" id="ARBA00022741"/>
    </source>
</evidence>
<dbReference type="Pfam" id="PF00350">
    <property type="entry name" value="Dynamin_N"/>
    <property type="match status" value="1"/>
</dbReference>
<keyword evidence="5" id="KW-0378">Hydrolase</keyword>
<dbReference type="GO" id="GO:0005874">
    <property type="term" value="C:microtubule"/>
    <property type="evidence" value="ECO:0007669"/>
    <property type="project" value="UniProtKB-KW"/>
</dbReference>
<name>A0A0C2MCJ2_THEKT</name>
<dbReference type="GO" id="GO:0016020">
    <property type="term" value="C:membrane"/>
    <property type="evidence" value="ECO:0007669"/>
    <property type="project" value="TreeGrafter"/>
</dbReference>
<dbReference type="GO" id="GO:0005737">
    <property type="term" value="C:cytoplasm"/>
    <property type="evidence" value="ECO:0007669"/>
    <property type="project" value="TreeGrafter"/>
</dbReference>
<dbReference type="PROSITE" id="PS00410">
    <property type="entry name" value="G_DYNAMIN_1"/>
    <property type="match status" value="1"/>
</dbReference>
<dbReference type="SMART" id="SM00053">
    <property type="entry name" value="DYNc"/>
    <property type="match status" value="1"/>
</dbReference>
<evidence type="ECO:0000256" key="2">
    <source>
        <dbReference type="ARBA" id="ARBA00022583"/>
    </source>
</evidence>
<dbReference type="InterPro" id="IPR030381">
    <property type="entry name" value="G_DYNAMIN_dom"/>
</dbReference>
<dbReference type="InterPro" id="IPR027417">
    <property type="entry name" value="P-loop_NTPase"/>
</dbReference>
<protein>
    <recommendedName>
        <fullName evidence="1">dynamin GTPase</fullName>
        <ecNumber evidence="1">3.6.5.5</ecNumber>
    </recommendedName>
</protein>
<evidence type="ECO:0000256" key="3">
    <source>
        <dbReference type="ARBA" id="ARBA00022701"/>
    </source>
</evidence>
<evidence type="ECO:0000256" key="6">
    <source>
        <dbReference type="ARBA" id="ARBA00023134"/>
    </source>
</evidence>
<dbReference type="FunFam" id="3.40.50.300:FF:000045">
    <property type="entry name" value="dynamin-1 isoform X2"/>
    <property type="match status" value="1"/>
</dbReference>
<dbReference type="Proteomes" id="UP000031668">
    <property type="component" value="Unassembled WGS sequence"/>
</dbReference>
<comment type="similarity">
    <text evidence="8">Belongs to the TRAFAC class dynamin-like GTPase superfamily. Dynamin/Fzo/YdjA family.</text>
</comment>
<accession>A0A0C2MCJ2</accession>
<evidence type="ECO:0000313" key="11">
    <source>
        <dbReference type="Proteomes" id="UP000031668"/>
    </source>
</evidence>
<dbReference type="PRINTS" id="PR00195">
    <property type="entry name" value="DYNAMIN"/>
</dbReference>
<dbReference type="CDD" id="cd08771">
    <property type="entry name" value="DLP_1"/>
    <property type="match status" value="1"/>
</dbReference>
<dbReference type="InterPro" id="IPR045063">
    <property type="entry name" value="Dynamin_N"/>
</dbReference>
<keyword evidence="2" id="KW-0254">Endocytosis</keyword>
<dbReference type="AlphaFoldDB" id="A0A0C2MCJ2"/>
<keyword evidence="7" id="KW-0505">Motor protein</keyword>
<keyword evidence="6 8" id="KW-0342">GTP-binding</keyword>
<dbReference type="InterPro" id="IPR001401">
    <property type="entry name" value="Dynamin_GTPase"/>
</dbReference>
<keyword evidence="4 8" id="KW-0547">Nucleotide-binding</keyword>
<dbReference type="PANTHER" id="PTHR11566">
    <property type="entry name" value="DYNAMIN"/>
    <property type="match status" value="1"/>
</dbReference>
<dbReference type="GO" id="GO:0005525">
    <property type="term" value="F:GTP binding"/>
    <property type="evidence" value="ECO:0007669"/>
    <property type="project" value="UniProtKB-KW"/>
</dbReference>
<dbReference type="InterPro" id="IPR022812">
    <property type="entry name" value="Dynamin"/>
</dbReference>
<evidence type="ECO:0000256" key="1">
    <source>
        <dbReference type="ARBA" id="ARBA00011980"/>
    </source>
</evidence>
<dbReference type="InterPro" id="IPR000375">
    <property type="entry name" value="Dynamin_stalk"/>
</dbReference>